<name>A0A8H4AV46_GIGMA</name>
<accession>A0A8H4AV46</accession>
<evidence type="ECO:0000313" key="2">
    <source>
        <dbReference type="Proteomes" id="UP000439903"/>
    </source>
</evidence>
<gene>
    <name evidence="1" type="ORF">F8M41_009201</name>
</gene>
<dbReference type="EMBL" id="WTPW01000200">
    <property type="protein sequence ID" value="KAF0536234.1"/>
    <property type="molecule type" value="Genomic_DNA"/>
</dbReference>
<comment type="caution">
    <text evidence="1">The sequence shown here is derived from an EMBL/GenBank/DDBJ whole genome shotgun (WGS) entry which is preliminary data.</text>
</comment>
<evidence type="ECO:0000313" key="1">
    <source>
        <dbReference type="EMBL" id="KAF0536234.1"/>
    </source>
</evidence>
<proteinExistence type="predicted"/>
<dbReference type="AlphaFoldDB" id="A0A8H4AV46"/>
<organism evidence="1 2">
    <name type="scientific">Gigaspora margarita</name>
    <dbReference type="NCBI Taxonomy" id="4874"/>
    <lineage>
        <taxon>Eukaryota</taxon>
        <taxon>Fungi</taxon>
        <taxon>Fungi incertae sedis</taxon>
        <taxon>Mucoromycota</taxon>
        <taxon>Glomeromycotina</taxon>
        <taxon>Glomeromycetes</taxon>
        <taxon>Diversisporales</taxon>
        <taxon>Gigasporaceae</taxon>
        <taxon>Gigaspora</taxon>
    </lineage>
</organism>
<reference evidence="1 2" key="1">
    <citation type="journal article" date="2019" name="Environ. Microbiol.">
        <title>At the nexus of three kingdoms: the genome of the mycorrhizal fungus Gigaspora margarita provides insights into plant, endobacterial and fungal interactions.</title>
        <authorList>
            <person name="Venice F."/>
            <person name="Ghignone S."/>
            <person name="Salvioli di Fossalunga A."/>
            <person name="Amselem J."/>
            <person name="Novero M."/>
            <person name="Xianan X."/>
            <person name="Sedzielewska Toro K."/>
            <person name="Morin E."/>
            <person name="Lipzen A."/>
            <person name="Grigoriev I.V."/>
            <person name="Henrissat B."/>
            <person name="Martin F.M."/>
            <person name="Bonfante P."/>
        </authorList>
    </citation>
    <scope>NUCLEOTIDE SEQUENCE [LARGE SCALE GENOMIC DNA]</scope>
    <source>
        <strain evidence="1 2">BEG34</strain>
    </source>
</reference>
<keyword evidence="2" id="KW-1185">Reference proteome</keyword>
<protein>
    <submittedName>
        <fullName evidence="1">Uncharacterized protein</fullName>
    </submittedName>
</protein>
<dbReference type="OrthoDB" id="2410008at2759"/>
<dbReference type="Proteomes" id="UP000439903">
    <property type="component" value="Unassembled WGS sequence"/>
</dbReference>
<sequence>MKFLQMADFRSDQEYLIDFKKRVLQNLERFEINDMKLDHLNKQYYLIVDDPISCPFLGSPSDHVVDWLKNNVKNTKYSLFKCNEEESWLKEFIDTFKCVQKNGVGISIESMTETE</sequence>